<evidence type="ECO:0008006" key="3">
    <source>
        <dbReference type="Google" id="ProtNLM"/>
    </source>
</evidence>
<dbReference type="Proteomes" id="UP001066276">
    <property type="component" value="Chromosome 8"/>
</dbReference>
<gene>
    <name evidence="1" type="ORF">NDU88_005734</name>
</gene>
<proteinExistence type="predicted"/>
<evidence type="ECO:0000313" key="2">
    <source>
        <dbReference type="Proteomes" id="UP001066276"/>
    </source>
</evidence>
<name>A0AAV7NRE4_PLEWA</name>
<accession>A0AAV7NRE4</accession>
<protein>
    <recommendedName>
        <fullName evidence="3">Reverse transcriptase domain-containing protein</fullName>
    </recommendedName>
</protein>
<evidence type="ECO:0000313" key="1">
    <source>
        <dbReference type="EMBL" id="KAJ1117535.1"/>
    </source>
</evidence>
<dbReference type="PANTHER" id="PTHR19446">
    <property type="entry name" value="REVERSE TRANSCRIPTASES"/>
    <property type="match status" value="1"/>
</dbReference>
<reference evidence="1" key="1">
    <citation type="journal article" date="2022" name="bioRxiv">
        <title>Sequencing and chromosome-scale assembly of the giantPleurodeles waltlgenome.</title>
        <authorList>
            <person name="Brown T."/>
            <person name="Elewa A."/>
            <person name="Iarovenko S."/>
            <person name="Subramanian E."/>
            <person name="Araus A.J."/>
            <person name="Petzold A."/>
            <person name="Susuki M."/>
            <person name="Suzuki K.-i.T."/>
            <person name="Hayashi T."/>
            <person name="Toyoda A."/>
            <person name="Oliveira C."/>
            <person name="Osipova E."/>
            <person name="Leigh N.D."/>
            <person name="Simon A."/>
            <person name="Yun M.H."/>
        </authorList>
    </citation>
    <scope>NUCLEOTIDE SEQUENCE</scope>
    <source>
        <strain evidence="1">20211129_DDA</strain>
        <tissue evidence="1">Liver</tissue>
    </source>
</reference>
<dbReference type="EMBL" id="JANPWB010000012">
    <property type="protein sequence ID" value="KAJ1117535.1"/>
    <property type="molecule type" value="Genomic_DNA"/>
</dbReference>
<organism evidence="1 2">
    <name type="scientific">Pleurodeles waltl</name>
    <name type="common">Iberian ribbed newt</name>
    <dbReference type="NCBI Taxonomy" id="8319"/>
    <lineage>
        <taxon>Eukaryota</taxon>
        <taxon>Metazoa</taxon>
        <taxon>Chordata</taxon>
        <taxon>Craniata</taxon>
        <taxon>Vertebrata</taxon>
        <taxon>Euteleostomi</taxon>
        <taxon>Amphibia</taxon>
        <taxon>Batrachia</taxon>
        <taxon>Caudata</taxon>
        <taxon>Salamandroidea</taxon>
        <taxon>Salamandridae</taxon>
        <taxon>Pleurodelinae</taxon>
        <taxon>Pleurodeles</taxon>
    </lineage>
</organism>
<comment type="caution">
    <text evidence="1">The sequence shown here is derived from an EMBL/GenBank/DDBJ whole genome shotgun (WGS) entry which is preliminary data.</text>
</comment>
<keyword evidence="2" id="KW-1185">Reference proteome</keyword>
<sequence>MAPAVPWVQTLGLFLSDHVPVLLEWEVGVDYPQGPLWRLRPEIRGLEEDLWLEELQWAVGTVAHCRALVPEVLLVECYQTVAGILLPCLLETIQESRRMGSFLQSMREAQIVMLPKLGRDLVDPCSYWPLSMLGMDTKILAKAMAMHLRCVVTHLVHEDQWGFMLRDTHMNLQRLSHALHLMAGMDTWVAAVTLDIGKAFATLSLEYL</sequence>
<dbReference type="AlphaFoldDB" id="A0AAV7NRE4"/>